<feature type="coiled-coil region" evidence="1">
    <location>
        <begin position="138"/>
        <end position="165"/>
    </location>
</feature>
<organism evidence="3 4">
    <name type="scientific">Rhynchospora breviuscula</name>
    <dbReference type="NCBI Taxonomy" id="2022672"/>
    <lineage>
        <taxon>Eukaryota</taxon>
        <taxon>Viridiplantae</taxon>
        <taxon>Streptophyta</taxon>
        <taxon>Embryophyta</taxon>
        <taxon>Tracheophyta</taxon>
        <taxon>Spermatophyta</taxon>
        <taxon>Magnoliopsida</taxon>
        <taxon>Liliopsida</taxon>
        <taxon>Poales</taxon>
        <taxon>Cyperaceae</taxon>
        <taxon>Cyperoideae</taxon>
        <taxon>Rhynchosporeae</taxon>
        <taxon>Rhynchospora</taxon>
    </lineage>
</organism>
<dbReference type="SUPFAM" id="SSF52540">
    <property type="entry name" value="P-loop containing nucleoside triphosphate hydrolases"/>
    <property type="match status" value="1"/>
</dbReference>
<keyword evidence="4" id="KW-1185">Reference proteome</keyword>
<dbReference type="InterPro" id="IPR032675">
    <property type="entry name" value="LRR_dom_sf"/>
</dbReference>
<sequence length="637" mass="72636">MVDPLTTSIVGWGFSAAGWLISPILIRLLNKCFDALGIDLPPYLLCRKHALFEKLEKLQTILLPQLLILTEAAQQSPHRPLLKQWLQKLRYAFYEAEHVLGLVEYKRLEKEVNSFFPLETKFNVKKVRIKLFKFSSEKKKLVKSLENIEKIVNEATDKLVGLLNLSSNSINNSTHRPNVQYRETTSTSGSMVIGRDKDRDEIVKLLRENLLESSSNANCYSVIGIWGMGGSGKTTLAQYVCEYEKEANYFDLVIWAHVSQTFNVHAILKKISESAFMEPCPDFSSLEGLQSKVEEKLRGQRYFMVLDDAWCDKAVSEQEVEQLFAPLKAGKRGSKILVTSRIEEAAIILGAMNPIPLNSWEPVPLSVTELKLDRLPLAFARKKDIEMLTSTRISRISDIVNFLDNTFGDNAYAAMEFNFDWVEEMMELSDNEQMGLVSLKTLFVWNCPTIVDLHIGHLKSLVCLFVRDCPNIVSLRGCSELKNLYSLDVTGCRKLECYSDTDKLPHLNKLYISRFSLVAQLISISGFSSLVILRFYKVQQEYFSPEECEVLHYLSSLEELYFLDCKLRSLPPLLCLLSLKKLDIRGCVNLILLPELPPSAQTISILECNEEFTRSCKDTSHPNWHKISHIPKKNIEP</sequence>
<evidence type="ECO:0000259" key="2">
    <source>
        <dbReference type="Pfam" id="PF00931"/>
    </source>
</evidence>
<dbReference type="InterPro" id="IPR002182">
    <property type="entry name" value="NB-ARC"/>
</dbReference>
<dbReference type="OrthoDB" id="785704at2759"/>
<comment type="caution">
    <text evidence="3">The sequence shown here is derived from an EMBL/GenBank/DDBJ whole genome shotgun (WGS) entry which is preliminary data.</text>
</comment>
<dbReference type="Gene3D" id="3.40.50.300">
    <property type="entry name" value="P-loop containing nucleotide triphosphate hydrolases"/>
    <property type="match status" value="1"/>
</dbReference>
<evidence type="ECO:0000313" key="3">
    <source>
        <dbReference type="EMBL" id="KAJ1701127.1"/>
    </source>
</evidence>
<accession>A0A9Q0HWJ2</accession>
<dbReference type="AlphaFoldDB" id="A0A9Q0HWJ2"/>
<dbReference type="EMBL" id="JAMQYH010000001">
    <property type="protein sequence ID" value="KAJ1701127.1"/>
    <property type="molecule type" value="Genomic_DNA"/>
</dbReference>
<proteinExistence type="predicted"/>
<protein>
    <recommendedName>
        <fullName evidence="2">NB-ARC domain-containing protein</fullName>
    </recommendedName>
</protein>
<dbReference type="SUPFAM" id="SSF52058">
    <property type="entry name" value="L domain-like"/>
    <property type="match status" value="1"/>
</dbReference>
<evidence type="ECO:0000256" key="1">
    <source>
        <dbReference type="SAM" id="Coils"/>
    </source>
</evidence>
<dbReference type="Proteomes" id="UP001151287">
    <property type="component" value="Unassembled WGS sequence"/>
</dbReference>
<evidence type="ECO:0000313" key="4">
    <source>
        <dbReference type="Proteomes" id="UP001151287"/>
    </source>
</evidence>
<keyword evidence="1" id="KW-0175">Coiled coil</keyword>
<dbReference type="PANTHER" id="PTHR36766:SF64">
    <property type="entry name" value="OS12G0206100 PROTEIN"/>
    <property type="match status" value="1"/>
</dbReference>
<gene>
    <name evidence="3" type="ORF">LUZ63_000906</name>
</gene>
<dbReference type="InterPro" id="IPR027417">
    <property type="entry name" value="P-loop_NTPase"/>
</dbReference>
<feature type="domain" description="NB-ARC" evidence="2">
    <location>
        <begin position="203"/>
        <end position="347"/>
    </location>
</feature>
<name>A0A9Q0HWJ2_9POAL</name>
<dbReference type="PANTHER" id="PTHR36766">
    <property type="entry name" value="PLANT BROAD-SPECTRUM MILDEW RESISTANCE PROTEIN RPW8"/>
    <property type="match status" value="1"/>
</dbReference>
<dbReference type="PRINTS" id="PR00364">
    <property type="entry name" value="DISEASERSIST"/>
</dbReference>
<reference evidence="3" key="1">
    <citation type="journal article" date="2022" name="Cell">
        <title>Repeat-based holocentromeres influence genome architecture and karyotype evolution.</title>
        <authorList>
            <person name="Hofstatter P.G."/>
            <person name="Thangavel G."/>
            <person name="Lux T."/>
            <person name="Neumann P."/>
            <person name="Vondrak T."/>
            <person name="Novak P."/>
            <person name="Zhang M."/>
            <person name="Costa L."/>
            <person name="Castellani M."/>
            <person name="Scott A."/>
            <person name="Toegelov H."/>
            <person name="Fuchs J."/>
            <person name="Mata-Sucre Y."/>
            <person name="Dias Y."/>
            <person name="Vanzela A.L.L."/>
            <person name="Huettel B."/>
            <person name="Almeida C.C.S."/>
            <person name="Simkova H."/>
            <person name="Souza G."/>
            <person name="Pedrosa-Harand A."/>
            <person name="Macas J."/>
            <person name="Mayer K.F.X."/>
            <person name="Houben A."/>
            <person name="Marques A."/>
        </authorList>
    </citation>
    <scope>NUCLEOTIDE SEQUENCE</scope>
    <source>
        <strain evidence="3">RhyBre1mFocal</strain>
    </source>
</reference>
<dbReference type="Gene3D" id="3.80.10.10">
    <property type="entry name" value="Ribonuclease Inhibitor"/>
    <property type="match status" value="1"/>
</dbReference>
<dbReference type="Pfam" id="PF00931">
    <property type="entry name" value="NB-ARC"/>
    <property type="match status" value="1"/>
</dbReference>
<dbReference type="GO" id="GO:0043531">
    <property type="term" value="F:ADP binding"/>
    <property type="evidence" value="ECO:0007669"/>
    <property type="project" value="InterPro"/>
</dbReference>